<gene>
    <name evidence="1" type="ORF">IHE39_05200</name>
</gene>
<proteinExistence type="predicted"/>
<evidence type="ECO:0000313" key="1">
    <source>
        <dbReference type="EMBL" id="MBE1203685.1"/>
    </source>
</evidence>
<evidence type="ECO:0008006" key="3">
    <source>
        <dbReference type="Google" id="ProtNLM"/>
    </source>
</evidence>
<dbReference type="EMBL" id="JACZEP010000001">
    <property type="protein sequence ID" value="MBE1203685.1"/>
    <property type="molecule type" value="Genomic_DNA"/>
</dbReference>
<name>A0ABR9GJ75_9HYPH</name>
<protein>
    <recommendedName>
        <fullName evidence="3">Integrase</fullName>
    </recommendedName>
</protein>
<accession>A0ABR9GJ75</accession>
<dbReference type="Proteomes" id="UP000598227">
    <property type="component" value="Unassembled WGS sequence"/>
</dbReference>
<keyword evidence="2" id="KW-1185">Reference proteome</keyword>
<sequence length="664" mass="75229">MKQRRSNNIAGDVALQFWVEAHDGSYYPVDLTEFAEGRKREDVPPQLQARWPADFQGRLGFALGLSEVFQALCPPESYEADFRSSCRQLLRFLDSIDPDQSVKCFADLKDGHGIALAKWAEAKGFTGSVYKHIKGLVDAARMTSGSTPLFWPARERDPIVHKDDVDLKAYPRLYNAFKKEAMSIKAMFQEGERLANGGRDPRGLRSTRASAAWEQRENHAWLVRKLTRNTLPSKEDFYAAGARGLNKANNVRTQKHNGPEYLAPGMTERASEGIVGKLRWFHPSYQDTAVFFWLFLVGTGWNLSTAIGIDISDEKHWWEPHPQKPEFCVLHSFKGRADKHVFIPCLRKPEWHPYRIIEFMIKCTAPLRRTVLQRLADARAKYLSDGMPETAAEIVRLETMSRSPWLFHVVNKVGEVGCLHGDDSSHLNEIARLAAQKHGLFEDHPALAALVTGDARDAWIGHAYITSGNNILIARLAGQHEDYRSLVHYLRRRRYRAQSEGLVRAFQDVTFGEIESGRVLDATRIRLKLERGEITLEQERRLLDRRQRTRLGMGCLQPDSPPKNVSPDHVPGAICRVQRCTGCINGIVFEESLDPLTRARAELIYIQRTIPLAAWTGSSFEEEAASLDATLMDFAKESVGESTQLWLNKLLSGELQVHDTFPAY</sequence>
<evidence type="ECO:0000313" key="2">
    <source>
        <dbReference type="Proteomes" id="UP000598227"/>
    </source>
</evidence>
<dbReference type="RefSeq" id="WP_192565717.1">
    <property type="nucleotide sequence ID" value="NZ_JACZEP010000001.1"/>
</dbReference>
<organism evidence="1 2">
    <name type="scientific">Aminobacter carboxidus</name>
    <dbReference type="NCBI Taxonomy" id="376165"/>
    <lineage>
        <taxon>Bacteria</taxon>
        <taxon>Pseudomonadati</taxon>
        <taxon>Pseudomonadota</taxon>
        <taxon>Alphaproteobacteria</taxon>
        <taxon>Hyphomicrobiales</taxon>
        <taxon>Phyllobacteriaceae</taxon>
        <taxon>Aminobacter</taxon>
    </lineage>
</organism>
<reference evidence="1 2" key="1">
    <citation type="submission" date="2020-09" db="EMBL/GenBank/DDBJ databases">
        <title>Draft Genome Sequence of Aminobacter carboxidus type strain DSM 1086, a soil Gram-negative carboxydobacterium.</title>
        <authorList>
            <person name="Turrini P."/>
            <person name="Tescari M."/>
            <person name="Artuso I."/>
            <person name="Lugli G.A."/>
            <person name="Frangipani E."/>
            <person name="Ventura M."/>
            <person name="Visca P."/>
        </authorList>
    </citation>
    <scope>NUCLEOTIDE SEQUENCE [LARGE SCALE GENOMIC DNA]</scope>
    <source>
        <strain evidence="1 2">DSM 1086</strain>
    </source>
</reference>
<comment type="caution">
    <text evidence="1">The sequence shown here is derived from an EMBL/GenBank/DDBJ whole genome shotgun (WGS) entry which is preliminary data.</text>
</comment>